<dbReference type="FunFam" id="1.10.10.60:FF:000141">
    <property type="entry name" value="TetR family transcriptional regulator"/>
    <property type="match status" value="1"/>
</dbReference>
<dbReference type="SUPFAM" id="SSF46689">
    <property type="entry name" value="Homeodomain-like"/>
    <property type="match status" value="1"/>
</dbReference>
<dbReference type="Pfam" id="PF00440">
    <property type="entry name" value="TetR_N"/>
    <property type="match status" value="1"/>
</dbReference>
<dbReference type="InterPro" id="IPR001647">
    <property type="entry name" value="HTH_TetR"/>
</dbReference>
<organism evidence="6 7">
    <name type="scientific">Alkanindiges hydrocarboniclasticus</name>
    <dbReference type="NCBI Taxonomy" id="1907941"/>
    <lineage>
        <taxon>Bacteria</taxon>
        <taxon>Pseudomonadati</taxon>
        <taxon>Pseudomonadota</taxon>
        <taxon>Gammaproteobacteria</taxon>
        <taxon>Moraxellales</taxon>
        <taxon>Moraxellaceae</taxon>
        <taxon>Alkanindiges</taxon>
    </lineage>
</organism>
<dbReference type="GO" id="GO:0000976">
    <property type="term" value="F:transcription cis-regulatory region binding"/>
    <property type="evidence" value="ECO:0007669"/>
    <property type="project" value="TreeGrafter"/>
</dbReference>
<dbReference type="AlphaFoldDB" id="A0A1S8CWW8"/>
<keyword evidence="1" id="KW-0805">Transcription regulation</keyword>
<accession>A0A1S8CWW8</accession>
<dbReference type="RefSeq" id="WP_076877783.1">
    <property type="nucleotide sequence ID" value="NZ_MLCN01000014.1"/>
</dbReference>
<dbReference type="PROSITE" id="PS50977">
    <property type="entry name" value="HTH_TETR_2"/>
    <property type="match status" value="1"/>
</dbReference>
<dbReference type="Gene3D" id="1.10.10.60">
    <property type="entry name" value="Homeodomain-like"/>
    <property type="match status" value="1"/>
</dbReference>
<keyword evidence="3" id="KW-0804">Transcription</keyword>
<evidence type="ECO:0000259" key="5">
    <source>
        <dbReference type="PROSITE" id="PS50977"/>
    </source>
</evidence>
<gene>
    <name evidence="6" type="ORF">BKE30_06430</name>
</gene>
<dbReference type="InterPro" id="IPR009057">
    <property type="entry name" value="Homeodomain-like_sf"/>
</dbReference>
<dbReference type="PRINTS" id="PR00455">
    <property type="entry name" value="HTHTETR"/>
</dbReference>
<keyword evidence="7" id="KW-1185">Reference proteome</keyword>
<feature type="domain" description="HTH tetR-type" evidence="5">
    <location>
        <begin position="16"/>
        <end position="76"/>
    </location>
</feature>
<keyword evidence="2 4" id="KW-0238">DNA-binding</keyword>
<name>A0A1S8CWW8_9GAMM</name>
<dbReference type="InterPro" id="IPR050109">
    <property type="entry name" value="HTH-type_TetR-like_transc_reg"/>
</dbReference>
<evidence type="ECO:0000313" key="6">
    <source>
        <dbReference type="EMBL" id="ONG41055.1"/>
    </source>
</evidence>
<reference evidence="6 7" key="1">
    <citation type="submission" date="2016-10" db="EMBL/GenBank/DDBJ databases">
        <title>Draft Genome sequence of Alkanindiges sp. strain H1.</title>
        <authorList>
            <person name="Subhash Y."/>
            <person name="Lee S."/>
        </authorList>
    </citation>
    <scope>NUCLEOTIDE SEQUENCE [LARGE SCALE GENOMIC DNA]</scope>
    <source>
        <strain evidence="6 7">H1</strain>
    </source>
</reference>
<evidence type="ECO:0000256" key="4">
    <source>
        <dbReference type="PROSITE-ProRule" id="PRU00335"/>
    </source>
</evidence>
<dbReference type="GO" id="GO:0003700">
    <property type="term" value="F:DNA-binding transcription factor activity"/>
    <property type="evidence" value="ECO:0007669"/>
    <property type="project" value="TreeGrafter"/>
</dbReference>
<evidence type="ECO:0000313" key="7">
    <source>
        <dbReference type="Proteomes" id="UP000192132"/>
    </source>
</evidence>
<dbReference type="PANTHER" id="PTHR30055:SF146">
    <property type="entry name" value="HTH-TYPE TRANSCRIPTIONAL DUAL REGULATOR CECR"/>
    <property type="match status" value="1"/>
</dbReference>
<dbReference type="Pfam" id="PF14246">
    <property type="entry name" value="TetR_C_7"/>
    <property type="match status" value="1"/>
</dbReference>
<dbReference type="Gene3D" id="1.10.357.10">
    <property type="entry name" value="Tetracycline Repressor, domain 2"/>
    <property type="match status" value="1"/>
</dbReference>
<dbReference type="EMBL" id="MLCN01000014">
    <property type="protein sequence ID" value="ONG41055.1"/>
    <property type="molecule type" value="Genomic_DNA"/>
</dbReference>
<proteinExistence type="predicted"/>
<comment type="caution">
    <text evidence="6">The sequence shown here is derived from an EMBL/GenBank/DDBJ whole genome shotgun (WGS) entry which is preliminary data.</text>
</comment>
<sequence>MSNLRHTATPGRPKDLAKRQAILDAAKCLFLKLGYEGSSMDVIALAAGVSKLTVYNHFNDKETLFIAAVENHCENQLPALDFDLKSDMTIETALGRIALRFQSIIYSKEGLELHRLMCSMTQHNPKLVHKFFAAGPTRVLSHMTRLLERAHAQHKLTILNSQQAAEHFLSLFCGHRHMRVLFDIEAAPNPAQQQQLAQDNIAFFVRAYACQP</sequence>
<dbReference type="STRING" id="1907941.BKE30_06430"/>
<protein>
    <recommendedName>
        <fullName evidence="5">HTH tetR-type domain-containing protein</fullName>
    </recommendedName>
</protein>
<dbReference type="InterPro" id="IPR039536">
    <property type="entry name" value="TetR_C_Proteobacteria"/>
</dbReference>
<feature type="DNA-binding region" description="H-T-H motif" evidence="4">
    <location>
        <begin position="39"/>
        <end position="58"/>
    </location>
</feature>
<dbReference type="OrthoDB" id="8535430at2"/>
<evidence type="ECO:0000256" key="1">
    <source>
        <dbReference type="ARBA" id="ARBA00023015"/>
    </source>
</evidence>
<dbReference type="PANTHER" id="PTHR30055">
    <property type="entry name" value="HTH-TYPE TRANSCRIPTIONAL REGULATOR RUTR"/>
    <property type="match status" value="1"/>
</dbReference>
<evidence type="ECO:0000256" key="2">
    <source>
        <dbReference type="ARBA" id="ARBA00023125"/>
    </source>
</evidence>
<dbReference type="Proteomes" id="UP000192132">
    <property type="component" value="Unassembled WGS sequence"/>
</dbReference>
<evidence type="ECO:0000256" key="3">
    <source>
        <dbReference type="ARBA" id="ARBA00023163"/>
    </source>
</evidence>